<evidence type="ECO:0000256" key="1">
    <source>
        <dbReference type="SAM" id="SignalP"/>
    </source>
</evidence>
<comment type="caution">
    <text evidence="2">The sequence shown here is derived from an EMBL/GenBank/DDBJ whole genome shotgun (WGS) entry which is preliminary data.</text>
</comment>
<gene>
    <name evidence="2" type="ORF">B0A66_07675</name>
</gene>
<evidence type="ECO:0008006" key="4">
    <source>
        <dbReference type="Google" id="ProtNLM"/>
    </source>
</evidence>
<accession>A0A226HG30</accession>
<organism evidence="2 3">
    <name type="scientific">Flavobacterium hercynium</name>
    <dbReference type="NCBI Taxonomy" id="387094"/>
    <lineage>
        <taxon>Bacteria</taxon>
        <taxon>Pseudomonadati</taxon>
        <taxon>Bacteroidota</taxon>
        <taxon>Flavobacteriia</taxon>
        <taxon>Flavobacteriales</taxon>
        <taxon>Flavobacteriaceae</taxon>
        <taxon>Flavobacterium</taxon>
    </lineage>
</organism>
<reference evidence="2 3" key="1">
    <citation type="submission" date="2016-11" db="EMBL/GenBank/DDBJ databases">
        <title>Whole genomes of Flavobacteriaceae.</title>
        <authorList>
            <person name="Stine C."/>
            <person name="Li C."/>
            <person name="Tadesse D."/>
        </authorList>
    </citation>
    <scope>NUCLEOTIDE SEQUENCE [LARGE SCALE GENOMIC DNA]</scope>
    <source>
        <strain evidence="2 3">DSM 18292</strain>
    </source>
</reference>
<evidence type="ECO:0000313" key="2">
    <source>
        <dbReference type="EMBL" id="OXA93145.1"/>
    </source>
</evidence>
<dbReference type="EMBL" id="MUGW01000016">
    <property type="protein sequence ID" value="OXA93145.1"/>
    <property type="molecule type" value="Genomic_DNA"/>
</dbReference>
<dbReference type="OrthoDB" id="1340359at2"/>
<sequence length="243" mass="25951">MKKKVLGLLLYSSLLQAQLGVGTPTPQETFHVNGSLQVTNGIFFGGDAYTKGSSGLPGQVLKSNGPDKAPSWGELAGVPKATGTVIAVDGTFIVAQEITVQMTSDFRSGKTTDAIPIGNLNNEIIDNEDSYIGNGSNNSFQIFSDGIYQVTMNMQLQSTNGTNPVVGIWDDKNNTWLACVNDVFVARTDELQTFTLITSIKMLKNNTYSFRVSNGSAGFTIKHLSSGGTGSGPVTQICLKRLR</sequence>
<name>A0A226HG30_9FLAO</name>
<dbReference type="AlphaFoldDB" id="A0A226HG30"/>
<keyword evidence="1" id="KW-0732">Signal</keyword>
<dbReference type="RefSeq" id="WP_089049267.1">
    <property type="nucleotide sequence ID" value="NZ_FXTV01000015.1"/>
</dbReference>
<protein>
    <recommendedName>
        <fullName evidence="4">C1q domain-containing protein</fullName>
    </recommendedName>
</protein>
<keyword evidence="3" id="KW-1185">Reference proteome</keyword>
<proteinExistence type="predicted"/>
<feature type="chain" id="PRO_5012669025" description="C1q domain-containing protein" evidence="1">
    <location>
        <begin position="18"/>
        <end position="243"/>
    </location>
</feature>
<dbReference type="Proteomes" id="UP000198345">
    <property type="component" value="Unassembled WGS sequence"/>
</dbReference>
<evidence type="ECO:0000313" key="3">
    <source>
        <dbReference type="Proteomes" id="UP000198345"/>
    </source>
</evidence>
<feature type="signal peptide" evidence="1">
    <location>
        <begin position="1"/>
        <end position="17"/>
    </location>
</feature>